<gene>
    <name evidence="1" type="ordered locus">MXAN_6794</name>
</gene>
<reference evidence="1 2" key="1">
    <citation type="journal article" date="2006" name="Proc. Natl. Acad. Sci. U.S.A.">
        <title>Evolution of sensory complexity recorded in a myxobacterial genome.</title>
        <authorList>
            <person name="Goldman B.S."/>
            <person name="Nierman W.C."/>
            <person name="Kaiser D."/>
            <person name="Slater S.C."/>
            <person name="Durkin A.S."/>
            <person name="Eisen J.A."/>
            <person name="Ronning C.M."/>
            <person name="Barbazuk W.B."/>
            <person name="Blanchard M."/>
            <person name="Field C."/>
            <person name="Halling C."/>
            <person name="Hinkle G."/>
            <person name="Iartchuk O."/>
            <person name="Kim H.S."/>
            <person name="Mackenzie C."/>
            <person name="Madupu R."/>
            <person name="Miller N."/>
            <person name="Shvartsbeyn A."/>
            <person name="Sullivan S.A."/>
            <person name="Vaudin M."/>
            <person name="Wiegand R."/>
            <person name="Kaplan H.B."/>
        </authorList>
    </citation>
    <scope>NUCLEOTIDE SEQUENCE [LARGE SCALE GENOMIC DNA]</scope>
    <source>
        <strain evidence="2">DK1622</strain>
    </source>
</reference>
<evidence type="ECO:0000313" key="1">
    <source>
        <dbReference type="EMBL" id="ABF90531.1"/>
    </source>
</evidence>
<name>Q1CXG2_MYXXD</name>
<proteinExistence type="predicted"/>
<dbReference type="GeneID" id="41363984"/>
<dbReference type="AlphaFoldDB" id="Q1CXG2"/>
<dbReference type="SUPFAM" id="SSF50998">
    <property type="entry name" value="Quinoprotein alcohol dehydrogenase-like"/>
    <property type="match status" value="1"/>
</dbReference>
<accession>Q1CXG2</accession>
<keyword evidence="2" id="KW-1185">Reference proteome</keyword>
<dbReference type="EnsemblBacteria" id="ABF90531">
    <property type="protein sequence ID" value="ABF90531"/>
    <property type="gene ID" value="MXAN_6794"/>
</dbReference>
<organism evidence="1 2">
    <name type="scientific">Myxococcus xanthus (strain DK1622)</name>
    <dbReference type="NCBI Taxonomy" id="246197"/>
    <lineage>
        <taxon>Bacteria</taxon>
        <taxon>Pseudomonadati</taxon>
        <taxon>Myxococcota</taxon>
        <taxon>Myxococcia</taxon>
        <taxon>Myxococcales</taxon>
        <taxon>Cystobacterineae</taxon>
        <taxon>Myxococcaceae</taxon>
        <taxon>Myxococcus</taxon>
    </lineage>
</organism>
<dbReference type="KEGG" id="mxa:MXAN_6794"/>
<dbReference type="RefSeq" id="WP_011556719.1">
    <property type="nucleotide sequence ID" value="NC_008095.1"/>
</dbReference>
<dbReference type="OrthoDB" id="6829668at2"/>
<dbReference type="STRING" id="246197.MXAN_6794"/>
<dbReference type="Proteomes" id="UP000002402">
    <property type="component" value="Chromosome"/>
</dbReference>
<sequence length="308" mass="32992">MSGITDAEFLQDAFIQEGVSPAPGVVIAACTVGDDEDAPKNRVGVRHDGEWLEFSLSNEAILSVDATPGGEAYVLGENGTVVRFDWKTPKTRDELRASRKLFTNGAVHDKGPLRRLRVLGGDVLCAGSVGQVYWLRDESFEPLPPLTVDGEAVTIEDLAGNSREDFIAVASDGYAAHFNGSTWQVLPLPIHTELTAICKLEQGYAICGKSGAVMTGSGDEWSDLTPFDGDRDYWGIASHQGTLYVAHLAGIDHASGQALRPLGLPKGAPLQFTVLRGASDGVWSFADHTIGRIHDGQWHTLTSGPRSP</sequence>
<dbReference type="EMBL" id="CP000113">
    <property type="protein sequence ID" value="ABF90531.1"/>
    <property type="molecule type" value="Genomic_DNA"/>
</dbReference>
<evidence type="ECO:0000313" key="2">
    <source>
        <dbReference type="Proteomes" id="UP000002402"/>
    </source>
</evidence>
<protein>
    <submittedName>
        <fullName evidence="1">Uncharacterized protein</fullName>
    </submittedName>
</protein>
<dbReference type="HOGENOM" id="CLU_902627_0_0_7"/>
<dbReference type="InterPro" id="IPR011047">
    <property type="entry name" value="Quinoprotein_ADH-like_sf"/>
</dbReference>